<reference evidence="6" key="2">
    <citation type="submission" date="2022-10" db="EMBL/GenBank/DDBJ databases">
        <authorList>
            <person name="Landa B."/>
            <person name="Arias-Giraldo L.F."/>
            <person name="Roman-Ecija M."/>
            <person name="Velasco-Amo M.P."/>
            <person name="De La Fuente L."/>
            <person name="Marco-Noales E."/>
            <person name="Moralejo E."/>
        </authorList>
    </citation>
    <scope>NUCLEOTIDE SEQUENCE</scope>
    <source>
        <strain evidence="6">CFBP8073</strain>
    </source>
</reference>
<evidence type="ECO:0000259" key="5">
    <source>
        <dbReference type="PROSITE" id="PS51296"/>
    </source>
</evidence>
<sequence>MNDTWTFVCTDTELLPGEMKTVCDDITGTPIVVFNIDGELYALEDRCSHEDYPLSPGHFDPTTGSIECPLHSACFDIRNGQPLCAPAYTPVMQFPVKREQTTIWTRDNR</sequence>
<evidence type="ECO:0000313" key="7">
    <source>
        <dbReference type="Proteomes" id="UP001211513"/>
    </source>
</evidence>
<reference evidence="6" key="1">
    <citation type="journal article" date="2022" name="Phytopathology">
        <title>Complete circularized genome resources of seven strains of Xylella fastidiosa subsp. fastidiosa using hybrid assembly reveals unknown plasmids.</title>
        <authorList>
            <person name="Velasco-Amo M.D.P."/>
            <person name="Arias-Giraldo L.F.F."/>
            <person name="Ecija M.R."/>
            <person name="De La Fuente L."/>
            <person name="Marco-Noales E."/>
            <person name="Moralejo E."/>
            <person name="Navas-Cort J.A."/>
            <person name="Landa B.B."/>
        </authorList>
    </citation>
    <scope>NUCLEOTIDE SEQUENCE</scope>
    <source>
        <strain evidence="6">CFBP8073</strain>
    </source>
</reference>
<evidence type="ECO:0000256" key="3">
    <source>
        <dbReference type="ARBA" id="ARBA00023004"/>
    </source>
</evidence>
<dbReference type="AlphaFoldDB" id="A0AAJ5R1J2"/>
<proteinExistence type="predicted"/>
<dbReference type="RefSeq" id="WP_004089069.1">
    <property type="nucleotide sequence ID" value="NZ_CP040799.1"/>
</dbReference>
<keyword evidence="3" id="KW-0408">Iron</keyword>
<keyword evidence="2" id="KW-0479">Metal-binding</keyword>
<dbReference type="InterPro" id="IPR017941">
    <property type="entry name" value="Rieske_2Fe-2S"/>
</dbReference>
<dbReference type="CDD" id="cd03528">
    <property type="entry name" value="Rieske_RO_ferredoxin"/>
    <property type="match status" value="1"/>
</dbReference>
<name>A0AAJ5R1J2_XYLFS</name>
<dbReference type="Proteomes" id="UP001211513">
    <property type="component" value="Chromosome"/>
</dbReference>
<dbReference type="GO" id="GO:0046872">
    <property type="term" value="F:metal ion binding"/>
    <property type="evidence" value="ECO:0007669"/>
    <property type="project" value="UniProtKB-KW"/>
</dbReference>
<dbReference type="PANTHER" id="PTHR21496:SF23">
    <property type="entry name" value="3-PHENYLPROPIONATE_CINNAMIC ACID DIOXYGENASE FERREDOXIN SUBUNIT"/>
    <property type="match status" value="1"/>
</dbReference>
<dbReference type="GO" id="GO:0051537">
    <property type="term" value="F:2 iron, 2 sulfur cluster binding"/>
    <property type="evidence" value="ECO:0007669"/>
    <property type="project" value="UniProtKB-KW"/>
</dbReference>
<keyword evidence="1" id="KW-0001">2Fe-2S</keyword>
<dbReference type="Pfam" id="PF00355">
    <property type="entry name" value="Rieske"/>
    <property type="match status" value="1"/>
</dbReference>
<evidence type="ECO:0000313" key="6">
    <source>
        <dbReference type="EMBL" id="WCF28972.1"/>
    </source>
</evidence>
<evidence type="ECO:0000256" key="4">
    <source>
        <dbReference type="ARBA" id="ARBA00023014"/>
    </source>
</evidence>
<dbReference type="PANTHER" id="PTHR21496">
    <property type="entry name" value="FERREDOXIN-RELATED"/>
    <property type="match status" value="1"/>
</dbReference>
<organism evidence="6 7">
    <name type="scientific">Xylella fastidiosa subsp. fastidiosa</name>
    <dbReference type="NCBI Taxonomy" id="644356"/>
    <lineage>
        <taxon>Bacteria</taxon>
        <taxon>Pseudomonadati</taxon>
        <taxon>Pseudomonadota</taxon>
        <taxon>Gammaproteobacteria</taxon>
        <taxon>Lysobacterales</taxon>
        <taxon>Lysobacteraceae</taxon>
        <taxon>Xylella</taxon>
    </lineage>
</organism>
<feature type="domain" description="Rieske" evidence="5">
    <location>
        <begin position="6"/>
        <end position="105"/>
    </location>
</feature>
<protein>
    <submittedName>
        <fullName evidence="6">Non-heme iron oxygenase ferredoxin subunit</fullName>
    </submittedName>
</protein>
<dbReference type="EMBL" id="CP109886">
    <property type="protein sequence ID" value="WCF28972.1"/>
    <property type="molecule type" value="Genomic_DNA"/>
</dbReference>
<dbReference type="GeneID" id="93904469"/>
<evidence type="ECO:0000256" key="2">
    <source>
        <dbReference type="ARBA" id="ARBA00022723"/>
    </source>
</evidence>
<dbReference type="SUPFAM" id="SSF50022">
    <property type="entry name" value="ISP domain"/>
    <property type="match status" value="1"/>
</dbReference>
<dbReference type="InterPro" id="IPR036922">
    <property type="entry name" value="Rieske_2Fe-2S_sf"/>
</dbReference>
<gene>
    <name evidence="6" type="ORF">OK117_03605</name>
</gene>
<dbReference type="Gene3D" id="2.102.10.10">
    <property type="entry name" value="Rieske [2Fe-2S] iron-sulphur domain"/>
    <property type="match status" value="1"/>
</dbReference>
<dbReference type="PROSITE" id="PS51296">
    <property type="entry name" value="RIESKE"/>
    <property type="match status" value="1"/>
</dbReference>
<evidence type="ECO:0000256" key="1">
    <source>
        <dbReference type="ARBA" id="ARBA00022714"/>
    </source>
</evidence>
<keyword evidence="4" id="KW-0411">Iron-sulfur</keyword>
<accession>A0AAJ5R1J2</accession>